<dbReference type="EMBL" id="BAAATE010000046">
    <property type="protein sequence ID" value="GAA2697081.1"/>
    <property type="molecule type" value="Genomic_DNA"/>
</dbReference>
<feature type="domain" description="Transglycosylase SLT" evidence="2">
    <location>
        <begin position="284"/>
        <end position="356"/>
    </location>
</feature>
<dbReference type="CDD" id="cd13402">
    <property type="entry name" value="LT_TF-like"/>
    <property type="match status" value="1"/>
</dbReference>
<evidence type="ECO:0000256" key="1">
    <source>
        <dbReference type="SAM" id="MobiDB-lite"/>
    </source>
</evidence>
<dbReference type="Proteomes" id="UP001501666">
    <property type="component" value="Unassembled WGS sequence"/>
</dbReference>
<reference evidence="3 4" key="1">
    <citation type="journal article" date="2019" name="Int. J. Syst. Evol. Microbiol.">
        <title>The Global Catalogue of Microorganisms (GCM) 10K type strain sequencing project: providing services to taxonomists for standard genome sequencing and annotation.</title>
        <authorList>
            <consortium name="The Broad Institute Genomics Platform"/>
            <consortium name="The Broad Institute Genome Sequencing Center for Infectious Disease"/>
            <person name="Wu L."/>
            <person name="Ma J."/>
        </authorList>
    </citation>
    <scope>NUCLEOTIDE SEQUENCE [LARGE SCALE GENOMIC DNA]</scope>
    <source>
        <strain evidence="3 4">JCM 6835</strain>
    </source>
</reference>
<evidence type="ECO:0000313" key="3">
    <source>
        <dbReference type="EMBL" id="GAA2697081.1"/>
    </source>
</evidence>
<dbReference type="SUPFAM" id="SSF53955">
    <property type="entry name" value="Lysozyme-like"/>
    <property type="match status" value="1"/>
</dbReference>
<keyword evidence="4" id="KW-1185">Reference proteome</keyword>
<protein>
    <submittedName>
        <fullName evidence="3">Transglycosylase SLT domain-containing protein</fullName>
    </submittedName>
</protein>
<evidence type="ECO:0000259" key="2">
    <source>
        <dbReference type="Pfam" id="PF01464"/>
    </source>
</evidence>
<dbReference type="InterPro" id="IPR023346">
    <property type="entry name" value="Lysozyme-like_dom_sf"/>
</dbReference>
<dbReference type="Gene3D" id="1.10.287.1060">
    <property type="entry name" value="ESAT-6-like"/>
    <property type="match status" value="1"/>
</dbReference>
<feature type="region of interest" description="Disordered" evidence="1">
    <location>
        <begin position="175"/>
        <end position="228"/>
    </location>
</feature>
<gene>
    <name evidence="3" type="ORF">GCM10010412_091720</name>
</gene>
<sequence>MPGGAAVADEAAKLIGDADAVAAAAASWQTAAESGRQYINTVKIAVREVDFAWQGASADAFVNYMGDVARRGDALEHSVGLCAVQLENAAEALRHAKDRAYEICRGYAAAVGDLRAKNPQATPEQILQSVQPVAGEAISALREEADTANSALANAAIGINGSLDALEKTFAGLQGPSGQSFVPAESRSLDWTPTPQDVRTDRSRSTELAGTTSASSGGGGGGVGYGGGGVSSAGDVPAPRAQVVEWIKEALKVIRSPEMAGVMRARGIDVSDLDLNDPKDIERIWTIIHHESGGNPSAINNWDINAQNGVPSQGLMQTIPPTFDTHSLPGYKQILEPVDNIIAGILYTYKRYGDLTHHPGIASLERGGGYQPY</sequence>
<name>A0ABN3TB03_9ACTN</name>
<organism evidence="3 4">
    <name type="scientific">Nonomuraea recticatena</name>
    <dbReference type="NCBI Taxonomy" id="46178"/>
    <lineage>
        <taxon>Bacteria</taxon>
        <taxon>Bacillati</taxon>
        <taxon>Actinomycetota</taxon>
        <taxon>Actinomycetes</taxon>
        <taxon>Streptosporangiales</taxon>
        <taxon>Streptosporangiaceae</taxon>
        <taxon>Nonomuraea</taxon>
    </lineage>
</organism>
<comment type="caution">
    <text evidence="3">The sequence shown here is derived from an EMBL/GenBank/DDBJ whole genome shotgun (WGS) entry which is preliminary data.</text>
</comment>
<feature type="compositionally biased region" description="Gly residues" evidence="1">
    <location>
        <begin position="216"/>
        <end position="228"/>
    </location>
</feature>
<dbReference type="Gene3D" id="1.10.530.10">
    <property type="match status" value="1"/>
</dbReference>
<proteinExistence type="predicted"/>
<accession>A0ABN3TB03</accession>
<dbReference type="InterPro" id="IPR008258">
    <property type="entry name" value="Transglycosylase_SLT_dom_1"/>
</dbReference>
<dbReference type="Pfam" id="PF01464">
    <property type="entry name" value="SLT"/>
    <property type="match status" value="1"/>
</dbReference>
<evidence type="ECO:0000313" key="4">
    <source>
        <dbReference type="Proteomes" id="UP001501666"/>
    </source>
</evidence>